<dbReference type="CDD" id="cd10917">
    <property type="entry name" value="CE4_NodB_like_6s_7s"/>
    <property type="match status" value="1"/>
</dbReference>
<proteinExistence type="predicted"/>
<keyword evidence="4" id="KW-1185">Reference proteome</keyword>
<evidence type="ECO:0000256" key="1">
    <source>
        <dbReference type="SAM" id="SignalP"/>
    </source>
</evidence>
<reference evidence="3 4" key="1">
    <citation type="journal article" date="2012" name="Front. Microbiol.">
        <title>Redundancy and modularity in membrane-associated dissimilatory nitrate reduction in Bacillus.</title>
        <authorList>
            <person name="Heylen K."/>
            <person name="Keltjens J."/>
        </authorList>
    </citation>
    <scope>NUCLEOTIDE SEQUENCE [LARGE SCALE GENOMIC DNA]</scope>
    <source>
        <strain evidence="4">LMG 21833T</strain>
    </source>
</reference>
<keyword evidence="1" id="KW-0732">Signal</keyword>
<dbReference type="AlphaFoldDB" id="K6E344"/>
<evidence type="ECO:0000259" key="2">
    <source>
        <dbReference type="PROSITE" id="PS51677"/>
    </source>
</evidence>
<evidence type="ECO:0000313" key="3">
    <source>
        <dbReference type="EMBL" id="EKN67626.1"/>
    </source>
</evidence>
<dbReference type="STRING" id="1117379.BABA_12890"/>
<accession>K6E344</accession>
<dbReference type="eggNOG" id="COG0726">
    <property type="taxonomic scope" value="Bacteria"/>
</dbReference>
<organism evidence="3 4">
    <name type="scientific">Neobacillus bataviensis LMG 21833</name>
    <dbReference type="NCBI Taxonomy" id="1117379"/>
    <lineage>
        <taxon>Bacteria</taxon>
        <taxon>Bacillati</taxon>
        <taxon>Bacillota</taxon>
        <taxon>Bacilli</taxon>
        <taxon>Bacillales</taxon>
        <taxon>Bacillaceae</taxon>
        <taxon>Neobacillus</taxon>
    </lineage>
</organism>
<dbReference type="Proteomes" id="UP000006316">
    <property type="component" value="Unassembled WGS sequence"/>
</dbReference>
<dbReference type="SUPFAM" id="SSF88713">
    <property type="entry name" value="Glycoside hydrolase/deacetylase"/>
    <property type="match status" value="1"/>
</dbReference>
<dbReference type="InterPro" id="IPR011330">
    <property type="entry name" value="Glyco_hydro/deAcase_b/a-brl"/>
</dbReference>
<feature type="signal peptide" evidence="1">
    <location>
        <begin position="1"/>
        <end position="27"/>
    </location>
</feature>
<feature type="domain" description="NodB homology" evidence="2">
    <location>
        <begin position="71"/>
        <end position="255"/>
    </location>
</feature>
<sequence>MKANILRALLFTLILSLVSWGATKVHAQPEKPPQLAGGSENKERIRHPVSNIILQQRYPETVVLRGGQTENKVALTFDDGPDPRFTPKILDILKEHKIKATFFLMGARADAYPDLVKRIKAEGHIIGNHTYWHPNLVTQGDISTLQSEVTKTEIRLAELSGYRTKLFRAPYGFLYNELVEKLKEMNYSVIAWSVDSLDWHESPPEQISYNVLSNVHPGAIIIMHDGAAWDEDRTNTIKALRLIIPALKKQGVTFETVPELVKIPYKK</sequence>
<dbReference type="InterPro" id="IPR002509">
    <property type="entry name" value="NODB_dom"/>
</dbReference>
<dbReference type="PROSITE" id="PS51677">
    <property type="entry name" value="NODB"/>
    <property type="match status" value="1"/>
</dbReference>
<evidence type="ECO:0000313" key="4">
    <source>
        <dbReference type="Proteomes" id="UP000006316"/>
    </source>
</evidence>
<dbReference type="PATRIC" id="fig|1117379.3.peg.2678"/>
<dbReference type="PANTHER" id="PTHR10587">
    <property type="entry name" value="GLYCOSYL TRANSFERASE-RELATED"/>
    <property type="match status" value="1"/>
</dbReference>
<dbReference type="RefSeq" id="WP_007085586.1">
    <property type="nucleotide sequence ID" value="NZ_AJLS01000074.1"/>
</dbReference>
<dbReference type="GO" id="GO:0016810">
    <property type="term" value="F:hydrolase activity, acting on carbon-nitrogen (but not peptide) bonds"/>
    <property type="evidence" value="ECO:0007669"/>
    <property type="project" value="InterPro"/>
</dbReference>
<comment type="caution">
    <text evidence="3">The sequence shown here is derived from an EMBL/GenBank/DDBJ whole genome shotgun (WGS) entry which is preliminary data.</text>
</comment>
<dbReference type="Pfam" id="PF01522">
    <property type="entry name" value="Polysacc_deac_1"/>
    <property type="match status" value="1"/>
</dbReference>
<feature type="chain" id="PRO_5003891012" evidence="1">
    <location>
        <begin position="28"/>
        <end position="267"/>
    </location>
</feature>
<dbReference type="Gene3D" id="3.20.20.370">
    <property type="entry name" value="Glycoside hydrolase/deacetylase"/>
    <property type="match status" value="1"/>
</dbReference>
<dbReference type="OrthoDB" id="9812065at2"/>
<name>K6E344_9BACI</name>
<gene>
    <name evidence="3" type="ORF">BABA_12890</name>
</gene>
<dbReference type="InterPro" id="IPR050248">
    <property type="entry name" value="Polysacc_deacetylase_ArnD"/>
</dbReference>
<dbReference type="EMBL" id="AJLS01000074">
    <property type="protein sequence ID" value="EKN67626.1"/>
    <property type="molecule type" value="Genomic_DNA"/>
</dbReference>
<dbReference type="GO" id="GO:0005975">
    <property type="term" value="P:carbohydrate metabolic process"/>
    <property type="evidence" value="ECO:0007669"/>
    <property type="project" value="InterPro"/>
</dbReference>
<dbReference type="PANTHER" id="PTHR10587:SF125">
    <property type="entry name" value="POLYSACCHARIDE DEACETYLASE YHEN-RELATED"/>
    <property type="match status" value="1"/>
</dbReference>
<protein>
    <submittedName>
        <fullName evidence="3">Chitooligosaccharide deacetylase</fullName>
    </submittedName>
</protein>